<dbReference type="Pfam" id="PF04773">
    <property type="entry name" value="FecR"/>
    <property type="match status" value="1"/>
</dbReference>
<dbReference type="Gene3D" id="2.60.120.1440">
    <property type="match status" value="1"/>
</dbReference>
<dbReference type="InterPro" id="IPR032508">
    <property type="entry name" value="FecR_C"/>
</dbReference>
<keyword evidence="1" id="KW-0812">Transmembrane</keyword>
<dbReference type="GO" id="GO:0016989">
    <property type="term" value="F:sigma factor antagonist activity"/>
    <property type="evidence" value="ECO:0007669"/>
    <property type="project" value="TreeGrafter"/>
</dbReference>
<evidence type="ECO:0000313" key="4">
    <source>
        <dbReference type="EMBL" id="MCW3805633.1"/>
    </source>
</evidence>
<keyword evidence="1" id="KW-0472">Membrane</keyword>
<dbReference type="AlphaFoldDB" id="A0AAE3MD79"/>
<dbReference type="PANTHER" id="PTHR30273">
    <property type="entry name" value="PERIPLASMIC SIGNAL SENSOR AND SIGMA FACTOR ACTIVATOR FECR-RELATED"/>
    <property type="match status" value="1"/>
</dbReference>
<dbReference type="Proteomes" id="UP001207408">
    <property type="component" value="Unassembled WGS sequence"/>
</dbReference>
<dbReference type="PANTHER" id="PTHR30273:SF2">
    <property type="entry name" value="PROTEIN FECR"/>
    <property type="match status" value="1"/>
</dbReference>
<keyword evidence="1" id="KW-1133">Transmembrane helix</keyword>
<gene>
    <name evidence="4" type="ORF">OM074_08325</name>
</gene>
<dbReference type="InterPro" id="IPR012373">
    <property type="entry name" value="Ferrdict_sens_TM"/>
</dbReference>
<name>A0AAE3MD79_9BACT</name>
<feature type="domain" description="Protein FecR C-terminal" evidence="3">
    <location>
        <begin position="264"/>
        <end position="332"/>
    </location>
</feature>
<dbReference type="RefSeq" id="WP_301199003.1">
    <property type="nucleotide sequence ID" value="NZ_JAPDPI010000014.1"/>
</dbReference>
<proteinExistence type="predicted"/>
<evidence type="ECO:0000259" key="2">
    <source>
        <dbReference type="Pfam" id="PF04773"/>
    </source>
</evidence>
<dbReference type="Gene3D" id="3.55.50.30">
    <property type="match status" value="1"/>
</dbReference>
<evidence type="ECO:0000313" key="5">
    <source>
        <dbReference type="Proteomes" id="UP001207408"/>
    </source>
</evidence>
<evidence type="ECO:0000259" key="3">
    <source>
        <dbReference type="Pfam" id="PF16344"/>
    </source>
</evidence>
<organism evidence="4 5">
    <name type="scientific">Plebeiibacterium marinum</name>
    <dbReference type="NCBI Taxonomy" id="2992111"/>
    <lineage>
        <taxon>Bacteria</taxon>
        <taxon>Pseudomonadati</taxon>
        <taxon>Bacteroidota</taxon>
        <taxon>Bacteroidia</taxon>
        <taxon>Marinilabiliales</taxon>
        <taxon>Marinilabiliaceae</taxon>
        <taxon>Plebeiibacterium</taxon>
    </lineage>
</organism>
<dbReference type="Pfam" id="PF16344">
    <property type="entry name" value="FecR_C"/>
    <property type="match status" value="1"/>
</dbReference>
<sequence>MKKEQDISKIITDYAIGTSDEAGMEQAIGLFEEPGNNLTIRNELFNLWNSEKVALGSVAKKHELNEILDSIHHQINLRGNSKKASRTKKLIIGFSRIAAVLIVGVFIGVLSIHYFNQDPVYYTTMSPKGSISQMVLPDSTIVYLNGGSVLKYSYNQRGIREVYLQGEAWFDVEKDQKRKFVVHTPFYDVNVLGTEFNVKAYADDNLVSTTLEEGLVKITSGGKFRLKEPQVLEPGEQLVFNKADNSIRIKKVETERYSAWKENKLIFVDMSLQELIVLLERKYGVDIYIDDQSLLGLHYDGIFRNETIKEVMDILKETLPIEFEVKDQEIHIKRN</sequence>
<comment type="caution">
    <text evidence="4">The sequence shown here is derived from an EMBL/GenBank/DDBJ whole genome shotgun (WGS) entry which is preliminary data.</text>
</comment>
<accession>A0AAE3MD79</accession>
<dbReference type="EMBL" id="JAPDPI010000014">
    <property type="protein sequence ID" value="MCW3805633.1"/>
    <property type="molecule type" value="Genomic_DNA"/>
</dbReference>
<protein>
    <submittedName>
        <fullName evidence="4">DUF4974 domain-containing protein</fullName>
    </submittedName>
</protein>
<dbReference type="InterPro" id="IPR006860">
    <property type="entry name" value="FecR"/>
</dbReference>
<keyword evidence="5" id="KW-1185">Reference proteome</keyword>
<feature type="transmembrane region" description="Helical" evidence="1">
    <location>
        <begin position="90"/>
        <end position="115"/>
    </location>
</feature>
<reference evidence="4" key="1">
    <citation type="submission" date="2022-10" db="EMBL/GenBank/DDBJ databases">
        <authorList>
            <person name="Yu W.X."/>
        </authorList>
    </citation>
    <scope>NUCLEOTIDE SEQUENCE</scope>
    <source>
        <strain evidence="4">D04</strain>
    </source>
</reference>
<feature type="domain" description="FecR protein" evidence="2">
    <location>
        <begin position="126"/>
        <end position="217"/>
    </location>
</feature>
<evidence type="ECO:0000256" key="1">
    <source>
        <dbReference type="SAM" id="Phobius"/>
    </source>
</evidence>